<name>A0ACD3Z8S1_FUSSC</name>
<organism evidence="1 2">
    <name type="scientific">Fusarium solani subsp. cucurbitae</name>
    <name type="common">Neocosmosporum cucurbitae</name>
    <dbReference type="NCBI Taxonomy" id="2747967"/>
    <lineage>
        <taxon>Eukaryota</taxon>
        <taxon>Fungi</taxon>
        <taxon>Dikarya</taxon>
        <taxon>Ascomycota</taxon>
        <taxon>Pezizomycotina</taxon>
        <taxon>Sordariomycetes</taxon>
        <taxon>Hypocreomycetidae</taxon>
        <taxon>Hypocreales</taxon>
        <taxon>Nectriaceae</taxon>
        <taxon>Fusarium</taxon>
        <taxon>Fusarium solani species complex</taxon>
    </lineage>
</organism>
<evidence type="ECO:0000313" key="2">
    <source>
        <dbReference type="Proteomes" id="UP000830768"/>
    </source>
</evidence>
<protein>
    <submittedName>
        <fullName evidence="1">Uncharacterized protein</fullName>
    </submittedName>
</protein>
<gene>
    <name evidence="1" type="ORF">LCI18_008555</name>
</gene>
<proteinExistence type="predicted"/>
<keyword evidence="2" id="KW-1185">Reference proteome</keyword>
<evidence type="ECO:0000313" key="1">
    <source>
        <dbReference type="EMBL" id="UPK97620.1"/>
    </source>
</evidence>
<dbReference type="Proteomes" id="UP000830768">
    <property type="component" value="Chromosome 6"/>
</dbReference>
<reference evidence="1" key="1">
    <citation type="submission" date="2021-11" db="EMBL/GenBank/DDBJ databases">
        <title>Fusarium solani-melongenae Genome sequencing and assembly.</title>
        <authorList>
            <person name="Xie S."/>
            <person name="Huang L."/>
            <person name="Zhang X."/>
        </authorList>
    </citation>
    <scope>NUCLEOTIDE SEQUENCE</scope>
    <source>
        <strain evidence="1">CRI 24-3</strain>
    </source>
</reference>
<sequence>MKFSAASIIFLAHGIAAMPWSSGKANEDITLRIQVSQSPSHHAQGSAPKGTVKIGDSPICLAVCWPSVPTCPDGWVTNSKYKDPDRWRTCSSWGDVQDEPCGS</sequence>
<dbReference type="EMBL" id="CP090035">
    <property type="protein sequence ID" value="UPK97620.1"/>
    <property type="molecule type" value="Genomic_DNA"/>
</dbReference>
<accession>A0ACD3Z8S1</accession>